<dbReference type="Pfam" id="PF24738">
    <property type="entry name" value="DUF7689"/>
    <property type="match status" value="1"/>
</dbReference>
<comment type="caution">
    <text evidence="2">The sequence shown here is derived from an EMBL/GenBank/DDBJ whole genome shotgun (WGS) entry which is preliminary data.</text>
</comment>
<protein>
    <recommendedName>
        <fullName evidence="1">DUF7689 domain-containing protein</fullName>
    </recommendedName>
</protein>
<proteinExistence type="predicted"/>
<accession>A0A1F6C5S8</accession>
<reference evidence="2 3" key="1">
    <citation type="journal article" date="2016" name="Nat. Commun.">
        <title>Thousands of microbial genomes shed light on interconnected biogeochemical processes in an aquifer system.</title>
        <authorList>
            <person name="Anantharaman K."/>
            <person name="Brown C.T."/>
            <person name="Hug L.A."/>
            <person name="Sharon I."/>
            <person name="Castelle C.J."/>
            <person name="Probst A.J."/>
            <person name="Thomas B.C."/>
            <person name="Singh A."/>
            <person name="Wilkins M.J."/>
            <person name="Karaoz U."/>
            <person name="Brodie E.L."/>
            <person name="Williams K.H."/>
            <person name="Hubbard S.S."/>
            <person name="Banfield J.F."/>
        </authorList>
    </citation>
    <scope>NUCLEOTIDE SEQUENCE [LARGE SCALE GENOMIC DNA]</scope>
</reference>
<dbReference type="AlphaFoldDB" id="A0A1F6C5S8"/>
<gene>
    <name evidence="2" type="ORF">A2841_02900</name>
</gene>
<evidence type="ECO:0000259" key="1">
    <source>
        <dbReference type="Pfam" id="PF24738"/>
    </source>
</evidence>
<evidence type="ECO:0000313" key="2">
    <source>
        <dbReference type="EMBL" id="OGG44516.1"/>
    </source>
</evidence>
<dbReference type="InterPro" id="IPR056106">
    <property type="entry name" value="DUF7689"/>
</dbReference>
<feature type="domain" description="DUF7689" evidence="1">
    <location>
        <begin position="48"/>
        <end position="147"/>
    </location>
</feature>
<sequence length="175" mass="19880">MNKNEREKLTAIIETDGGNKWWVPEEFEKHIRSQLPTELEIVAPPPTSTGNYNCFVYAFGLENDRKFLGGQSPIQKEFVRYLLSKGILQVKEAPAAGDLVFYEDASQAITHGGIMRSSTKIISKWMWGCKIEHDLWDVPSSFGDKVFFCSPVESSIIRQLYQEYKDSGVEIAPIQ</sequence>
<evidence type="ECO:0000313" key="3">
    <source>
        <dbReference type="Proteomes" id="UP000178249"/>
    </source>
</evidence>
<dbReference type="Proteomes" id="UP000178249">
    <property type="component" value="Unassembled WGS sequence"/>
</dbReference>
<dbReference type="EMBL" id="MFKP01000007">
    <property type="protein sequence ID" value="OGG44516.1"/>
    <property type="molecule type" value="Genomic_DNA"/>
</dbReference>
<organism evidence="2 3">
    <name type="scientific">Candidatus Kaiserbacteria bacterium RIFCSPHIGHO2_01_FULL_48_10</name>
    <dbReference type="NCBI Taxonomy" id="1798476"/>
    <lineage>
        <taxon>Bacteria</taxon>
        <taxon>Candidatus Kaiseribacteriota</taxon>
    </lineage>
</organism>
<name>A0A1F6C5S8_9BACT</name>